<proteinExistence type="predicted"/>
<dbReference type="Pfam" id="PF01810">
    <property type="entry name" value="LysE"/>
    <property type="match status" value="1"/>
</dbReference>
<protein>
    <submittedName>
        <fullName evidence="7">Leucine export protein LeuE</fullName>
    </submittedName>
</protein>
<reference evidence="7 8" key="1">
    <citation type="submission" date="2018-12" db="EMBL/GenBank/DDBJ databases">
        <authorList>
            <consortium name="Pathogen Informatics"/>
        </authorList>
    </citation>
    <scope>NUCLEOTIDE SEQUENCE [LARGE SCALE GENOMIC DNA]</scope>
    <source>
        <strain evidence="7 8">NCTC9695</strain>
    </source>
</reference>
<evidence type="ECO:0000256" key="4">
    <source>
        <dbReference type="ARBA" id="ARBA00022989"/>
    </source>
</evidence>
<evidence type="ECO:0000256" key="2">
    <source>
        <dbReference type="ARBA" id="ARBA00022475"/>
    </source>
</evidence>
<feature type="transmembrane region" description="Helical" evidence="6">
    <location>
        <begin position="45"/>
        <end position="66"/>
    </location>
</feature>
<organism evidence="7 8">
    <name type="scientific">Chromobacterium violaceum</name>
    <dbReference type="NCBI Taxonomy" id="536"/>
    <lineage>
        <taxon>Bacteria</taxon>
        <taxon>Pseudomonadati</taxon>
        <taxon>Pseudomonadota</taxon>
        <taxon>Betaproteobacteria</taxon>
        <taxon>Neisseriales</taxon>
        <taxon>Chromobacteriaceae</taxon>
        <taxon>Chromobacterium</taxon>
    </lineage>
</organism>
<keyword evidence="4 6" id="KW-1133">Transmembrane helix</keyword>
<evidence type="ECO:0000256" key="6">
    <source>
        <dbReference type="SAM" id="Phobius"/>
    </source>
</evidence>
<evidence type="ECO:0000256" key="3">
    <source>
        <dbReference type="ARBA" id="ARBA00022692"/>
    </source>
</evidence>
<dbReference type="PANTHER" id="PTHR30086:SF20">
    <property type="entry name" value="ARGININE EXPORTER PROTEIN ARGO-RELATED"/>
    <property type="match status" value="1"/>
</dbReference>
<evidence type="ECO:0000256" key="1">
    <source>
        <dbReference type="ARBA" id="ARBA00004651"/>
    </source>
</evidence>
<accession>A0A3S4I5G0</accession>
<feature type="transmembrane region" description="Helical" evidence="6">
    <location>
        <begin position="73"/>
        <end position="92"/>
    </location>
</feature>
<comment type="subcellular location">
    <subcellularLocation>
        <location evidence="1">Cell membrane</location>
        <topology evidence="1">Multi-pass membrane protein</topology>
    </subcellularLocation>
</comment>
<evidence type="ECO:0000313" key="8">
    <source>
        <dbReference type="Proteomes" id="UP000275777"/>
    </source>
</evidence>
<dbReference type="AlphaFoldDB" id="A0A3S4I5G0"/>
<dbReference type="EMBL" id="LR134182">
    <property type="protein sequence ID" value="VEB41596.1"/>
    <property type="molecule type" value="Genomic_DNA"/>
</dbReference>
<sequence>MGLAWMDANMAAAFAVYLVGTASPGPSNLAIMGVAMEQGRSRALSLAAGVALGSVCWGVFAALGFAELMRGSLALAWCLKLLGGAYLLYLAWQSARQAACAADAAGKGGGWPGCRMDRRCGGGC</sequence>
<keyword evidence="2" id="KW-1003">Cell membrane</keyword>
<dbReference type="PANTHER" id="PTHR30086">
    <property type="entry name" value="ARGININE EXPORTER PROTEIN ARGO"/>
    <property type="match status" value="1"/>
</dbReference>
<evidence type="ECO:0000313" key="7">
    <source>
        <dbReference type="EMBL" id="VEB41596.1"/>
    </source>
</evidence>
<gene>
    <name evidence="7" type="ORF">NCTC9695_02029</name>
</gene>
<dbReference type="GO" id="GO:0005886">
    <property type="term" value="C:plasma membrane"/>
    <property type="evidence" value="ECO:0007669"/>
    <property type="project" value="UniProtKB-SubCell"/>
</dbReference>
<keyword evidence="3 6" id="KW-0812">Transmembrane</keyword>
<dbReference type="GO" id="GO:0015171">
    <property type="term" value="F:amino acid transmembrane transporter activity"/>
    <property type="evidence" value="ECO:0007669"/>
    <property type="project" value="TreeGrafter"/>
</dbReference>
<evidence type="ECO:0000256" key="5">
    <source>
        <dbReference type="ARBA" id="ARBA00023136"/>
    </source>
</evidence>
<dbReference type="InterPro" id="IPR001123">
    <property type="entry name" value="LeuE-type"/>
</dbReference>
<dbReference type="Proteomes" id="UP000275777">
    <property type="component" value="Chromosome"/>
</dbReference>
<keyword evidence="5 6" id="KW-0472">Membrane</keyword>
<name>A0A3S4I5G0_CHRVL</name>